<evidence type="ECO:0000259" key="9">
    <source>
        <dbReference type="Pfam" id="PF25019"/>
    </source>
</evidence>
<dbReference type="Pfam" id="PF18052">
    <property type="entry name" value="Rx_N"/>
    <property type="match status" value="1"/>
</dbReference>
<dbReference type="PANTHER" id="PTHR36766">
    <property type="entry name" value="PLANT BROAD-SPECTRUM MILDEW RESISTANCE PROTEIN RPW8"/>
    <property type="match status" value="1"/>
</dbReference>
<accession>A0A9C6TQK2</accession>
<dbReference type="Proteomes" id="UP000515211">
    <property type="component" value="Chromosome 2"/>
</dbReference>
<dbReference type="InterPro" id="IPR027417">
    <property type="entry name" value="P-loop_NTPase"/>
</dbReference>
<feature type="domain" description="Disease resistance protein winged helix" evidence="8">
    <location>
        <begin position="416"/>
        <end position="483"/>
    </location>
</feature>
<evidence type="ECO:0000259" key="6">
    <source>
        <dbReference type="Pfam" id="PF00931"/>
    </source>
</evidence>
<dbReference type="GO" id="GO:0006952">
    <property type="term" value="P:defense response"/>
    <property type="evidence" value="ECO:0007669"/>
    <property type="project" value="UniProtKB-KW"/>
</dbReference>
<dbReference type="InterPro" id="IPR036388">
    <property type="entry name" value="WH-like_DNA-bd_sf"/>
</dbReference>
<dbReference type="Gene3D" id="3.40.50.300">
    <property type="entry name" value="P-loop containing nucleotide triphosphate hydrolases"/>
    <property type="match status" value="1"/>
</dbReference>
<dbReference type="PRINTS" id="PR00364">
    <property type="entry name" value="DISEASERSIST"/>
</dbReference>
<evidence type="ECO:0000256" key="3">
    <source>
        <dbReference type="ARBA" id="ARBA00022741"/>
    </source>
</evidence>
<dbReference type="Gene3D" id="1.10.8.430">
    <property type="entry name" value="Helical domain of apoptotic protease-activating factors"/>
    <property type="match status" value="1"/>
</dbReference>
<evidence type="ECO:0000256" key="5">
    <source>
        <dbReference type="ARBA" id="ARBA00022840"/>
    </source>
</evidence>
<dbReference type="Pfam" id="PF23559">
    <property type="entry name" value="WHD_DRP"/>
    <property type="match status" value="1"/>
</dbReference>
<keyword evidence="3" id="KW-0547">Nucleotide-binding</keyword>
<evidence type="ECO:0000256" key="1">
    <source>
        <dbReference type="ARBA" id="ARBA00022614"/>
    </source>
</evidence>
<keyword evidence="4" id="KW-0611">Plant defense</keyword>
<feature type="domain" description="Disease resistance N-terminal" evidence="7">
    <location>
        <begin position="38"/>
        <end position="98"/>
    </location>
</feature>
<keyword evidence="1" id="KW-0433">Leucine-rich repeat</keyword>
<keyword evidence="10" id="KW-1185">Reference proteome</keyword>
<gene>
    <name evidence="11" type="primary">LOC110276897</name>
</gene>
<dbReference type="InterPro" id="IPR058922">
    <property type="entry name" value="WHD_DRP"/>
</dbReference>
<evidence type="ECO:0000313" key="11">
    <source>
        <dbReference type="RefSeq" id="XP_052113083.1"/>
    </source>
</evidence>
<evidence type="ECO:0000259" key="7">
    <source>
        <dbReference type="Pfam" id="PF18052"/>
    </source>
</evidence>
<evidence type="ECO:0000259" key="8">
    <source>
        <dbReference type="Pfam" id="PF23559"/>
    </source>
</evidence>
<reference evidence="11" key="2">
    <citation type="submission" date="2025-08" db="UniProtKB">
        <authorList>
            <consortium name="RefSeq"/>
        </authorList>
    </citation>
    <scope>IDENTIFICATION</scope>
    <source>
        <tissue evidence="11">Whole plant</tissue>
    </source>
</reference>
<feature type="domain" description="R13L1/DRL21-like LRR repeat region" evidence="9">
    <location>
        <begin position="665"/>
        <end position="791"/>
    </location>
</feature>
<dbReference type="RefSeq" id="XP_052113083.1">
    <property type="nucleotide sequence ID" value="XM_052257123.1"/>
</dbReference>
<dbReference type="PANTHER" id="PTHR36766:SF51">
    <property type="entry name" value="DISEASE RESISTANCE RPP13-LIKE PROTEIN 1"/>
    <property type="match status" value="1"/>
</dbReference>
<sequence>MTGALVGGAFLSGFINVVFDRLLTVDAVNLVLGKKLGSDLVERLKISLLAAEALVDDAEYKQLGDERVREWLNCLKDAVYIADDLLDDVLTKEATQKKVLSFLPSFLDRKRKMLMVNKMEEVVTRIEFLQKQKDLLGLEKSTKRNFLSWRIPSTSLVEGSIYGREKDQQEIIKILNDNREHQLSVISIVGIGGVGKTTLAQWLYNNEDLMDRFQVKKWVCISEDFNIAEVTKNIIGQDGCNTDDFNCLQHELKKTLLGKKFFIVLDDVWSNDGDVWKKFITPFQYGANGSIILVTTRAKEVASLIQTCPPYILNELSEDGCWLVFANNACFPESNGSLPLEEIGRKIVKKCKGLPLAAETLGRMLRMNHNVKEWERVLISNIWEFSVEKSKIIPALLISYFQLPAYLKRCFVYCSLYPKDYCFTKDDLILLWMAEDLLRPPKRGESLEEVGHECFVELAFRLFFKQDGDGYVYKMHDLLHDLAIFLAGDFYCRFEKVADAEYMSSHIRHLSCESLNHLNLDSFSKVKSLRTLLQINFSSLSDNIDAVTCILMLKLKYLRVLSFKMLDVLPDSIGGLIYLRYLDLSWTNIRTLPESLCDLCNLQTLKLHNCTSLIMLPNGMHKLVNLRHLDIWGTCLKEMPRKMSKLKHLHIFSYFTVGKHKDNGIQELGEISNLHGSFGIKKLENIVDVKEAKSAKIMDKMHIDCLSLEWFSSDDMVSDTQIERDILDSLRPHNGLKELTIEGYKGTVFPNWVGHCSYQNMTSVSLKSCNNCCMLPSLGQLPSLKSLHIEGFGQLKYIGDEFYKNEDNPSLHIAPFPSLETLQFRDMSCWEMWHLPDSETFPQLKRLLIRDCPMLKGDMFNQVFLKILSSLSDVSKVRKLDISEGCSQEMSLTGDNLSIGGCESIVKSAFEAISINHLTCLQEIQISGCLSAVFLPGNCLPESLQKLAICSSGKLEFPEQHQQKYDLVELQIHSSCDSLTSLSLDAFPNLKNLEIHWCENVESVSLSQPPHTALQHLSIIGCPKFVSFPGEGLAAPNLTSLHVKRCSKLEEFPRDMNTLLPNLESLEMQHCQEICRFPEGGLPPNLKSLTVGGCEQQLRSVSSMGGNFESLTHLEISGVGCESVKSFHEIGSLPHLPSITTLVIRGFSNLETLECNELLGLTSLLQLRIGGCPNLENMVGEKLPSSVLTFQISHCGLLGEHCKNKHQQIWPKISHIPTIQVNGRQVL</sequence>
<keyword evidence="5" id="KW-0067">ATP-binding</keyword>
<dbReference type="Pfam" id="PF25019">
    <property type="entry name" value="LRR_R13L1-DRL21"/>
    <property type="match status" value="1"/>
</dbReference>
<dbReference type="GO" id="GO:0043531">
    <property type="term" value="F:ADP binding"/>
    <property type="evidence" value="ECO:0007669"/>
    <property type="project" value="InterPro"/>
</dbReference>
<dbReference type="Pfam" id="PF00931">
    <property type="entry name" value="NB-ARC"/>
    <property type="match status" value="1"/>
</dbReference>
<dbReference type="InterPro" id="IPR056789">
    <property type="entry name" value="LRR_R13L1-DRL21"/>
</dbReference>
<dbReference type="AlphaFoldDB" id="A0A9C6TQK2"/>
<dbReference type="GeneID" id="110276897"/>
<dbReference type="InterPro" id="IPR002182">
    <property type="entry name" value="NB-ARC"/>
</dbReference>
<dbReference type="KEGG" id="adu:110276897"/>
<reference evidence="10" key="1">
    <citation type="journal article" date="2016" name="Nat. Genet.">
        <title>The genome sequences of Arachis duranensis and Arachis ipaensis, the diploid ancestors of cultivated peanut.</title>
        <authorList>
            <person name="Bertioli D.J."/>
            <person name="Cannon S.B."/>
            <person name="Froenicke L."/>
            <person name="Huang G."/>
            <person name="Farmer A.D."/>
            <person name="Cannon E.K."/>
            <person name="Liu X."/>
            <person name="Gao D."/>
            <person name="Clevenger J."/>
            <person name="Dash S."/>
            <person name="Ren L."/>
            <person name="Moretzsohn M.C."/>
            <person name="Shirasawa K."/>
            <person name="Huang W."/>
            <person name="Vidigal B."/>
            <person name="Abernathy B."/>
            <person name="Chu Y."/>
            <person name="Niederhuth C.E."/>
            <person name="Umale P."/>
            <person name="Araujo A.C."/>
            <person name="Kozik A."/>
            <person name="Kim K.D."/>
            <person name="Burow M.D."/>
            <person name="Varshney R.K."/>
            <person name="Wang X."/>
            <person name="Zhang X."/>
            <person name="Barkley N."/>
            <person name="Guimaraes P.M."/>
            <person name="Isobe S."/>
            <person name="Guo B."/>
            <person name="Liao B."/>
            <person name="Stalker H.T."/>
            <person name="Schmitz R.J."/>
            <person name="Scheffler B.E."/>
            <person name="Leal-Bertioli S.C."/>
            <person name="Xun X."/>
            <person name="Jackson S.A."/>
            <person name="Michelmore R."/>
            <person name="Ozias-Akins P."/>
        </authorList>
    </citation>
    <scope>NUCLEOTIDE SEQUENCE [LARGE SCALE GENOMIC DNA]</scope>
    <source>
        <strain evidence="10">cv. V14167</strain>
    </source>
</reference>
<dbReference type="GO" id="GO:0005524">
    <property type="term" value="F:ATP binding"/>
    <property type="evidence" value="ECO:0007669"/>
    <property type="project" value="UniProtKB-KW"/>
</dbReference>
<dbReference type="InterPro" id="IPR042197">
    <property type="entry name" value="Apaf_helical"/>
</dbReference>
<dbReference type="InterPro" id="IPR041118">
    <property type="entry name" value="Rx_N"/>
</dbReference>
<dbReference type="Gene3D" id="1.20.5.4130">
    <property type="match status" value="1"/>
</dbReference>
<evidence type="ECO:0000256" key="4">
    <source>
        <dbReference type="ARBA" id="ARBA00022821"/>
    </source>
</evidence>
<name>A0A9C6TQK2_ARADU</name>
<organism evidence="10 11">
    <name type="scientific">Arachis duranensis</name>
    <name type="common">Wild peanut</name>
    <dbReference type="NCBI Taxonomy" id="130453"/>
    <lineage>
        <taxon>Eukaryota</taxon>
        <taxon>Viridiplantae</taxon>
        <taxon>Streptophyta</taxon>
        <taxon>Embryophyta</taxon>
        <taxon>Tracheophyta</taxon>
        <taxon>Spermatophyta</taxon>
        <taxon>Magnoliopsida</taxon>
        <taxon>eudicotyledons</taxon>
        <taxon>Gunneridae</taxon>
        <taxon>Pentapetalae</taxon>
        <taxon>rosids</taxon>
        <taxon>fabids</taxon>
        <taxon>Fabales</taxon>
        <taxon>Fabaceae</taxon>
        <taxon>Papilionoideae</taxon>
        <taxon>50 kb inversion clade</taxon>
        <taxon>dalbergioids sensu lato</taxon>
        <taxon>Dalbergieae</taxon>
        <taxon>Pterocarpus clade</taxon>
        <taxon>Arachis</taxon>
    </lineage>
</organism>
<proteinExistence type="predicted"/>
<evidence type="ECO:0000313" key="10">
    <source>
        <dbReference type="Proteomes" id="UP000515211"/>
    </source>
</evidence>
<evidence type="ECO:0000256" key="2">
    <source>
        <dbReference type="ARBA" id="ARBA00022737"/>
    </source>
</evidence>
<feature type="domain" description="NB-ARC" evidence="6">
    <location>
        <begin position="165"/>
        <end position="329"/>
    </location>
</feature>
<dbReference type="Gene3D" id="3.80.10.10">
    <property type="entry name" value="Ribonuclease Inhibitor"/>
    <property type="match status" value="3"/>
</dbReference>
<dbReference type="Gene3D" id="1.10.10.10">
    <property type="entry name" value="Winged helix-like DNA-binding domain superfamily/Winged helix DNA-binding domain"/>
    <property type="match status" value="1"/>
</dbReference>
<dbReference type="GO" id="GO:0051707">
    <property type="term" value="P:response to other organism"/>
    <property type="evidence" value="ECO:0007669"/>
    <property type="project" value="UniProtKB-ARBA"/>
</dbReference>
<dbReference type="SUPFAM" id="SSF52540">
    <property type="entry name" value="P-loop containing nucleoside triphosphate hydrolases"/>
    <property type="match status" value="1"/>
</dbReference>
<dbReference type="InterPro" id="IPR032675">
    <property type="entry name" value="LRR_dom_sf"/>
</dbReference>
<dbReference type="SUPFAM" id="SSF52058">
    <property type="entry name" value="L domain-like"/>
    <property type="match status" value="2"/>
</dbReference>
<protein>
    <submittedName>
        <fullName evidence="11">Disease resistance RPP13-like protein 1</fullName>
    </submittedName>
</protein>
<keyword evidence="2" id="KW-0677">Repeat</keyword>